<proteinExistence type="predicted"/>
<accession>A0A6G8AXU0</accession>
<dbReference type="InterPro" id="IPR016628">
    <property type="entry name" value="ATPase_SAG2001_prd"/>
</dbReference>
<reference evidence="1 2" key="1">
    <citation type="submission" date="2020-03" db="EMBL/GenBank/DDBJ databases">
        <title>Weissella sp. nov., isolated from Cybister lewisianus.</title>
        <authorList>
            <person name="Hyun D.-W."/>
            <person name="Bae J.-W."/>
        </authorList>
    </citation>
    <scope>NUCLEOTIDE SEQUENCE [LARGE SCALE GENOMIC DNA]</scope>
    <source>
        <strain evidence="1 2">HDW19</strain>
    </source>
</reference>
<evidence type="ECO:0000313" key="2">
    <source>
        <dbReference type="Proteomes" id="UP000500741"/>
    </source>
</evidence>
<dbReference type="KEGG" id="wco:G7084_00415"/>
<dbReference type="PANTHER" id="PTHR30121:SF6">
    <property type="entry name" value="SLR6007 PROTEIN"/>
    <property type="match status" value="1"/>
</dbReference>
<sequence length="832" mass="94759">MANRASIKYENPVIEYNENLVLTRTGEVWAYFKIKPFQINVANIEEKRAYKSTLTDVLERLQKYEDVDLKLLPADMDLAGRIQGTHEDWAKDLSDVAEYYLGQEEVNMLQAEFKPAVIDEFYIGVKLRATAIGDGIKEQFANASDLLVKRVADMMKFQVKFDDDFFKRYEVMNTDVLGILRPLNATKLKAESLAKLLGYSYHNEHSKTLEDMRDTIFDPGQHGIIQRDNGEEVDYVANLVINLPDNLELLELIPEIQSFKFPVEVHFKINYPKRDGVFGINTSAKQSKGKYKDELVDAEMTNDDSSSKSQDNFSLSSDLVDVLDSKDAFMAWTMILVVRDYDLEALRQKIRLLKTRINSYDRGISVYQPNFEQVMLLYQILPGTKLGVFKQWQQFTKVPAFVELMFGITSQIGTRTGFYVGRVLDLKQYDSVEMAAAASRVLLLMNPIISNKGIKGAKTDSPHIVITGNTGNGKSFATKDLMFHLAMFDIDMVSFDPKQEIRRWFNRALQNVPNEYFQKLIKSFHFITLDSRNSENNGVLDPLLTLNENSTADDIPEIVTLIKEMLVQIRSVSYSLKLETNLNDAIRSLCERRLMGEQIGTLAIIEKLREMGDDASDLADYYQSIIPNSMLRLAFGDGSSDGLTFDHQRTILEVTGLDLPKPNQDARLYTETNKQSISIMLALGKYMEKFGRSKTDRFSLEILDEAWIFESSEAGKKVLDSIKRLGRSENNMLISSTQRVADVNNADSTGQYGQIFAFDDPDDRPNILRQFGLPVNDDNIKMLQDLKKGQCLYRDIYGRVGKVVVHVLFNEWLEAFKTVDSNSSALLEGTYE</sequence>
<dbReference type="RefSeq" id="WP_166009022.1">
    <property type="nucleotide sequence ID" value="NZ_CP049888.1"/>
</dbReference>
<dbReference type="SUPFAM" id="SSF52540">
    <property type="entry name" value="P-loop containing nucleoside triphosphate hydrolases"/>
    <property type="match status" value="1"/>
</dbReference>
<keyword evidence="2" id="KW-1185">Reference proteome</keyword>
<dbReference type="EMBL" id="CP049888">
    <property type="protein sequence ID" value="QIL49921.1"/>
    <property type="molecule type" value="Genomic_DNA"/>
</dbReference>
<dbReference type="Pfam" id="PF12846">
    <property type="entry name" value="AAA_10"/>
    <property type="match status" value="1"/>
</dbReference>
<dbReference type="PIRSF" id="PIRSF015040">
    <property type="entry name" value="ATPase_SAG2001_prd"/>
    <property type="match status" value="1"/>
</dbReference>
<dbReference type="PANTHER" id="PTHR30121">
    <property type="entry name" value="UNCHARACTERIZED PROTEIN YJGR-RELATED"/>
    <property type="match status" value="1"/>
</dbReference>
<dbReference type="AlphaFoldDB" id="A0A6G8AXU0"/>
<dbReference type="Gene3D" id="3.40.50.300">
    <property type="entry name" value="P-loop containing nucleotide triphosphate hydrolases"/>
    <property type="match status" value="2"/>
</dbReference>
<evidence type="ECO:0000313" key="1">
    <source>
        <dbReference type="EMBL" id="QIL49921.1"/>
    </source>
</evidence>
<gene>
    <name evidence="1" type="ORF">G7084_00415</name>
</gene>
<dbReference type="InterPro" id="IPR027417">
    <property type="entry name" value="P-loop_NTPase"/>
</dbReference>
<organism evidence="1 2">
    <name type="scientific">Weissella coleopterorum</name>
    <dbReference type="NCBI Taxonomy" id="2714949"/>
    <lineage>
        <taxon>Bacteria</taxon>
        <taxon>Bacillati</taxon>
        <taxon>Bacillota</taxon>
        <taxon>Bacilli</taxon>
        <taxon>Lactobacillales</taxon>
        <taxon>Lactobacillaceae</taxon>
        <taxon>Weissella</taxon>
    </lineage>
</organism>
<protein>
    <submittedName>
        <fullName evidence="1">Conjugal transfer protein</fullName>
    </submittedName>
</protein>
<dbReference type="InterPro" id="IPR051162">
    <property type="entry name" value="T4SS_component"/>
</dbReference>
<dbReference type="Proteomes" id="UP000500741">
    <property type="component" value="Chromosome"/>
</dbReference>
<name>A0A6G8AXU0_9LACO</name>